<keyword evidence="3" id="KW-1185">Reference proteome</keyword>
<dbReference type="OrthoDB" id="5870774at2759"/>
<protein>
    <submittedName>
        <fullName evidence="4">PDEase domain-containing protein</fullName>
    </submittedName>
</protein>
<reference evidence="4" key="2">
    <citation type="submission" date="2019-09" db="UniProtKB">
        <authorList>
            <consortium name="WormBaseParasite"/>
        </authorList>
    </citation>
    <scope>IDENTIFICATION</scope>
</reference>
<dbReference type="WBParaSite" id="HPBE_0000137801-mRNA-1">
    <property type="protein sequence ID" value="HPBE_0000137801-mRNA-1"/>
    <property type="gene ID" value="HPBE_0000137801"/>
</dbReference>
<reference evidence="2 3" key="1">
    <citation type="submission" date="2018-11" db="EMBL/GenBank/DDBJ databases">
        <authorList>
            <consortium name="Pathogen Informatics"/>
        </authorList>
    </citation>
    <scope>NUCLEOTIDE SEQUENCE [LARGE SCALE GENOMIC DNA]</scope>
</reference>
<dbReference type="Proteomes" id="UP000050761">
    <property type="component" value="Unassembled WGS sequence"/>
</dbReference>
<evidence type="ECO:0000313" key="2">
    <source>
        <dbReference type="EMBL" id="VDO19761.1"/>
    </source>
</evidence>
<evidence type="ECO:0000313" key="3">
    <source>
        <dbReference type="Proteomes" id="UP000050761"/>
    </source>
</evidence>
<name>A0A183F5D6_HELPZ</name>
<proteinExistence type="predicted"/>
<sequence length="90" mass="9948">MGVPAAMLKSSDSDASVPKSPFQPAMTISSAIKEMVLASDEDYFMSRDERADRQMDAMSVWCNMILRSQYEDDEFDVGNSKQGALVPTAF</sequence>
<evidence type="ECO:0000256" key="1">
    <source>
        <dbReference type="SAM" id="MobiDB-lite"/>
    </source>
</evidence>
<gene>
    <name evidence="2" type="ORF">HPBE_LOCUS1379</name>
</gene>
<accession>A0A183F5D6</accession>
<accession>A0A3P7TFE5</accession>
<organism evidence="3 4">
    <name type="scientific">Heligmosomoides polygyrus</name>
    <name type="common">Parasitic roundworm</name>
    <dbReference type="NCBI Taxonomy" id="6339"/>
    <lineage>
        <taxon>Eukaryota</taxon>
        <taxon>Metazoa</taxon>
        <taxon>Ecdysozoa</taxon>
        <taxon>Nematoda</taxon>
        <taxon>Chromadorea</taxon>
        <taxon>Rhabditida</taxon>
        <taxon>Rhabditina</taxon>
        <taxon>Rhabditomorpha</taxon>
        <taxon>Strongyloidea</taxon>
        <taxon>Heligmosomidae</taxon>
        <taxon>Heligmosomoides</taxon>
    </lineage>
</organism>
<dbReference type="AlphaFoldDB" id="A0A183F5D6"/>
<evidence type="ECO:0000313" key="4">
    <source>
        <dbReference type="WBParaSite" id="HPBE_0000137801-mRNA-1"/>
    </source>
</evidence>
<dbReference type="EMBL" id="UZAH01001478">
    <property type="protein sequence ID" value="VDO19761.1"/>
    <property type="molecule type" value="Genomic_DNA"/>
</dbReference>
<feature type="region of interest" description="Disordered" evidence="1">
    <location>
        <begin position="1"/>
        <end position="21"/>
    </location>
</feature>